<protein>
    <recommendedName>
        <fullName evidence="3">Aminoglycoside phosphotransferase domain-containing protein</fullName>
    </recommendedName>
</protein>
<dbReference type="HOGENOM" id="CLU_1959927_0_0_1"/>
<reference evidence="1 2" key="1">
    <citation type="submission" date="2014-04" db="EMBL/GenBank/DDBJ databases">
        <authorList>
            <consortium name="DOE Joint Genome Institute"/>
            <person name="Kuo A."/>
            <person name="Kohler A."/>
            <person name="Nagy L.G."/>
            <person name="Floudas D."/>
            <person name="Copeland A."/>
            <person name="Barry K.W."/>
            <person name="Cichocki N."/>
            <person name="Veneault-Fourrey C."/>
            <person name="LaButti K."/>
            <person name="Lindquist E.A."/>
            <person name="Lipzen A."/>
            <person name="Lundell T."/>
            <person name="Morin E."/>
            <person name="Murat C."/>
            <person name="Sun H."/>
            <person name="Tunlid A."/>
            <person name="Henrissat B."/>
            <person name="Grigoriev I.V."/>
            <person name="Hibbett D.S."/>
            <person name="Martin F."/>
            <person name="Nordberg H.P."/>
            <person name="Cantor M.N."/>
            <person name="Hua S.X."/>
        </authorList>
    </citation>
    <scope>NUCLEOTIDE SEQUENCE [LARGE SCALE GENOMIC DNA]</scope>
    <source>
        <strain evidence="1 2">LaAM-08-1</strain>
    </source>
</reference>
<name>A0A0C9X3J1_9AGAR</name>
<reference evidence="2" key="2">
    <citation type="submission" date="2015-01" db="EMBL/GenBank/DDBJ databases">
        <title>Evolutionary Origins and Diversification of the Mycorrhizal Mutualists.</title>
        <authorList>
            <consortium name="DOE Joint Genome Institute"/>
            <consortium name="Mycorrhizal Genomics Consortium"/>
            <person name="Kohler A."/>
            <person name="Kuo A."/>
            <person name="Nagy L.G."/>
            <person name="Floudas D."/>
            <person name="Copeland A."/>
            <person name="Barry K.W."/>
            <person name="Cichocki N."/>
            <person name="Veneault-Fourrey C."/>
            <person name="LaButti K."/>
            <person name="Lindquist E.A."/>
            <person name="Lipzen A."/>
            <person name="Lundell T."/>
            <person name="Morin E."/>
            <person name="Murat C."/>
            <person name="Riley R."/>
            <person name="Ohm R."/>
            <person name="Sun H."/>
            <person name="Tunlid A."/>
            <person name="Henrissat B."/>
            <person name="Grigoriev I.V."/>
            <person name="Hibbett D.S."/>
            <person name="Martin F."/>
        </authorList>
    </citation>
    <scope>NUCLEOTIDE SEQUENCE [LARGE SCALE GENOMIC DNA]</scope>
    <source>
        <strain evidence="2">LaAM-08-1</strain>
    </source>
</reference>
<proteinExistence type="predicted"/>
<sequence length="128" mass="14399">MIDAISSAANEQFVFTHPEYDVQNFLLNKEGSLTAIIDWDGVITYPRTLGYARYPSWITRDPLMYGWRPDPHNGQDIEKLRQLYHELGEDEFSFTAQVCSWGTGQESLSSAGRSGPRLVNIVKASGLS</sequence>
<keyword evidence="2" id="KW-1185">Reference proteome</keyword>
<evidence type="ECO:0000313" key="1">
    <source>
        <dbReference type="EMBL" id="KIJ92236.1"/>
    </source>
</evidence>
<dbReference type="OrthoDB" id="10003767at2759"/>
<dbReference type="EMBL" id="KN838925">
    <property type="protein sequence ID" value="KIJ92236.1"/>
    <property type="molecule type" value="Genomic_DNA"/>
</dbReference>
<evidence type="ECO:0000313" key="2">
    <source>
        <dbReference type="Proteomes" id="UP000054477"/>
    </source>
</evidence>
<dbReference type="Proteomes" id="UP000054477">
    <property type="component" value="Unassembled WGS sequence"/>
</dbReference>
<evidence type="ECO:0008006" key="3">
    <source>
        <dbReference type="Google" id="ProtNLM"/>
    </source>
</evidence>
<accession>A0A0C9X3J1</accession>
<organism evidence="1 2">
    <name type="scientific">Laccaria amethystina LaAM-08-1</name>
    <dbReference type="NCBI Taxonomy" id="1095629"/>
    <lineage>
        <taxon>Eukaryota</taxon>
        <taxon>Fungi</taxon>
        <taxon>Dikarya</taxon>
        <taxon>Basidiomycota</taxon>
        <taxon>Agaricomycotina</taxon>
        <taxon>Agaricomycetes</taxon>
        <taxon>Agaricomycetidae</taxon>
        <taxon>Agaricales</taxon>
        <taxon>Agaricineae</taxon>
        <taxon>Hydnangiaceae</taxon>
        <taxon>Laccaria</taxon>
    </lineage>
</organism>
<gene>
    <name evidence="1" type="ORF">K443DRAFT_13756</name>
</gene>
<dbReference type="STRING" id="1095629.A0A0C9X3J1"/>
<dbReference type="AlphaFoldDB" id="A0A0C9X3J1"/>